<dbReference type="AlphaFoldDB" id="A0AAN7PNE2"/>
<organism evidence="2 3">
    <name type="scientific">Aquatica leii</name>
    <dbReference type="NCBI Taxonomy" id="1421715"/>
    <lineage>
        <taxon>Eukaryota</taxon>
        <taxon>Metazoa</taxon>
        <taxon>Ecdysozoa</taxon>
        <taxon>Arthropoda</taxon>
        <taxon>Hexapoda</taxon>
        <taxon>Insecta</taxon>
        <taxon>Pterygota</taxon>
        <taxon>Neoptera</taxon>
        <taxon>Endopterygota</taxon>
        <taxon>Coleoptera</taxon>
        <taxon>Polyphaga</taxon>
        <taxon>Elateriformia</taxon>
        <taxon>Elateroidea</taxon>
        <taxon>Lampyridae</taxon>
        <taxon>Luciolinae</taxon>
        <taxon>Aquatica</taxon>
    </lineage>
</organism>
<evidence type="ECO:0000259" key="1">
    <source>
        <dbReference type="Pfam" id="PF20700"/>
    </source>
</evidence>
<dbReference type="EMBL" id="JARPUR010000001">
    <property type="protein sequence ID" value="KAK4886961.1"/>
    <property type="molecule type" value="Genomic_DNA"/>
</dbReference>
<accession>A0AAN7PNE2</accession>
<evidence type="ECO:0000313" key="3">
    <source>
        <dbReference type="Proteomes" id="UP001353858"/>
    </source>
</evidence>
<gene>
    <name evidence="2" type="ORF">RN001_003232</name>
</gene>
<dbReference type="Proteomes" id="UP001353858">
    <property type="component" value="Unassembled WGS sequence"/>
</dbReference>
<protein>
    <recommendedName>
        <fullName evidence="1">Mutator-like transposase domain-containing protein</fullName>
    </recommendedName>
</protein>
<comment type="caution">
    <text evidence="2">The sequence shown here is derived from an EMBL/GenBank/DDBJ whole genome shotgun (WGS) entry which is preliminary data.</text>
</comment>
<evidence type="ECO:0000313" key="2">
    <source>
        <dbReference type="EMBL" id="KAK4886961.1"/>
    </source>
</evidence>
<proteinExistence type="predicted"/>
<feature type="domain" description="Mutator-like transposase" evidence="1">
    <location>
        <begin position="21"/>
        <end position="208"/>
    </location>
</feature>
<sequence>MIIFECITKIYLMRINNDTLLKIQIQNANDHSPYTRNLSHMYMSNELHDGLIYTLKLKCRMCHIEKFVKTEIPDDKLNINSAIVLATISTGFGFAQMTQFLSVMNIPQLSRRQFDEHFEKVSETILETSWETMEEAGIEEGRLACEIGDVDKNGYPLITVIADGVWSKWSYKTKYYTSSRVACIVGTKSDKLLFVSVRNKYCSMYRRAKLKIFLLLQKLVKYINSNRIRYTA</sequence>
<reference evidence="3" key="1">
    <citation type="submission" date="2023-01" db="EMBL/GenBank/DDBJ databases">
        <title>Key to firefly adult light organ development and bioluminescence: homeobox transcription factors regulate luciferase expression and transportation to peroxisome.</title>
        <authorList>
            <person name="Fu X."/>
        </authorList>
    </citation>
    <scope>NUCLEOTIDE SEQUENCE [LARGE SCALE GENOMIC DNA]</scope>
</reference>
<name>A0AAN7PNE2_9COLE</name>
<dbReference type="InterPro" id="IPR049012">
    <property type="entry name" value="Mutator_transp_dom"/>
</dbReference>
<dbReference type="Pfam" id="PF20700">
    <property type="entry name" value="Mutator"/>
    <property type="match status" value="1"/>
</dbReference>
<keyword evidence="3" id="KW-1185">Reference proteome</keyword>